<dbReference type="EMBL" id="WIXK01000002">
    <property type="protein sequence ID" value="MQY41895.1"/>
    <property type="molecule type" value="Genomic_DNA"/>
</dbReference>
<dbReference type="Pfam" id="PF18912">
    <property type="entry name" value="DZR_2"/>
    <property type="match status" value="1"/>
</dbReference>
<name>A0A844AKI0_9RHOB</name>
<evidence type="ECO:0000259" key="2">
    <source>
        <dbReference type="Pfam" id="PF00156"/>
    </source>
</evidence>
<feature type="domain" description="Phosphoribosyltransferase" evidence="2">
    <location>
        <begin position="193"/>
        <end position="242"/>
    </location>
</feature>
<protein>
    <submittedName>
        <fullName evidence="4">ComF family protein</fullName>
    </submittedName>
</protein>
<dbReference type="SUPFAM" id="SSF53271">
    <property type="entry name" value="PRTase-like"/>
    <property type="match status" value="1"/>
</dbReference>
<dbReference type="RefSeq" id="WP_153545551.1">
    <property type="nucleotide sequence ID" value="NZ_WIXK01000002.1"/>
</dbReference>
<dbReference type="Proteomes" id="UP000436694">
    <property type="component" value="Unassembled WGS sequence"/>
</dbReference>
<evidence type="ECO:0000259" key="3">
    <source>
        <dbReference type="Pfam" id="PF18912"/>
    </source>
</evidence>
<evidence type="ECO:0000313" key="5">
    <source>
        <dbReference type="Proteomes" id="UP000436694"/>
    </source>
</evidence>
<dbReference type="Gene3D" id="3.40.50.2020">
    <property type="match status" value="1"/>
</dbReference>
<proteinExistence type="inferred from homology"/>
<dbReference type="CDD" id="cd06223">
    <property type="entry name" value="PRTases_typeI"/>
    <property type="match status" value="1"/>
</dbReference>
<feature type="domain" description="Double zinc ribbon" evidence="3">
    <location>
        <begin position="10"/>
        <end position="69"/>
    </location>
</feature>
<dbReference type="PANTHER" id="PTHR47505:SF1">
    <property type="entry name" value="DNA UTILIZATION PROTEIN YHGH"/>
    <property type="match status" value="1"/>
</dbReference>
<accession>A0A844AKI0</accession>
<dbReference type="InterPro" id="IPR029057">
    <property type="entry name" value="PRTase-like"/>
</dbReference>
<dbReference type="InterPro" id="IPR044005">
    <property type="entry name" value="DZR_2"/>
</dbReference>
<dbReference type="Pfam" id="PF00156">
    <property type="entry name" value="Pribosyltran"/>
    <property type="match status" value="1"/>
</dbReference>
<dbReference type="AlphaFoldDB" id="A0A844AKI0"/>
<keyword evidence="5" id="KW-1185">Reference proteome</keyword>
<reference evidence="4 5" key="1">
    <citation type="submission" date="2019-10" db="EMBL/GenBank/DDBJ databases">
        <title>Epibacterium sp. nov., isolated from seawater.</title>
        <authorList>
            <person name="Zhang X."/>
            <person name="Li N."/>
        </authorList>
    </citation>
    <scope>NUCLEOTIDE SEQUENCE [LARGE SCALE GENOMIC DNA]</scope>
    <source>
        <strain evidence="4 5">SM1969</strain>
    </source>
</reference>
<dbReference type="InterPro" id="IPR051910">
    <property type="entry name" value="ComF/GntX_DNA_util-trans"/>
</dbReference>
<evidence type="ECO:0000256" key="1">
    <source>
        <dbReference type="ARBA" id="ARBA00008007"/>
    </source>
</evidence>
<organism evidence="4 5">
    <name type="scientific">Tritonibacter aquimaris</name>
    <dbReference type="NCBI Taxonomy" id="2663379"/>
    <lineage>
        <taxon>Bacteria</taxon>
        <taxon>Pseudomonadati</taxon>
        <taxon>Pseudomonadota</taxon>
        <taxon>Alphaproteobacteria</taxon>
        <taxon>Rhodobacterales</taxon>
        <taxon>Paracoccaceae</taxon>
        <taxon>Tritonibacter</taxon>
    </lineage>
</organism>
<gene>
    <name evidence="4" type="ORF">GG681_04530</name>
</gene>
<dbReference type="PANTHER" id="PTHR47505">
    <property type="entry name" value="DNA UTILIZATION PROTEIN YHGH"/>
    <property type="match status" value="1"/>
</dbReference>
<evidence type="ECO:0000313" key="4">
    <source>
        <dbReference type="EMBL" id="MQY41895.1"/>
    </source>
</evidence>
<dbReference type="InterPro" id="IPR000836">
    <property type="entry name" value="PRTase_dom"/>
</dbReference>
<comment type="similarity">
    <text evidence="1">Belongs to the ComF/GntX family.</text>
</comment>
<sequence length="246" mass="27222">MLHAQIQTAVSLVYPPQCSCCDALVESDVGLCGACWREMNFISGAVCESCGCALPGESDGYRLECDDCLSNPRPWSQGRAALEYEGKARELVLGLKHGDRTELAPMAAGWMLRAAQPILQDNPIVTPVPLHWSRMLRRKYNQSALLAESFARHGRLDYWPDLLKRTRLTPSLDRKSKEDRFRILRNAITAHPRHCELIHGRVVVLVDDVMTSGATLSACTEACLRAGAADVRVVVLARARKSVTPQ</sequence>
<comment type="caution">
    <text evidence="4">The sequence shown here is derived from an EMBL/GenBank/DDBJ whole genome shotgun (WGS) entry which is preliminary data.</text>
</comment>